<evidence type="ECO:0000256" key="1">
    <source>
        <dbReference type="ARBA" id="ARBA00022679"/>
    </source>
</evidence>
<accession>A0A0W8FWF6</accession>
<feature type="domain" description="DUF4346" evidence="3">
    <location>
        <begin position="467"/>
        <end position="545"/>
    </location>
</feature>
<gene>
    <name evidence="4" type="ORF">ASZ90_004994</name>
</gene>
<feature type="transmembrane region" description="Helical" evidence="2">
    <location>
        <begin position="7"/>
        <end position="24"/>
    </location>
</feature>
<keyword evidence="2" id="KW-0472">Membrane</keyword>
<comment type="caution">
    <text evidence="4">The sequence shown here is derived from an EMBL/GenBank/DDBJ whole genome shotgun (WGS) entry which is preliminary data.</text>
</comment>
<dbReference type="EMBL" id="LNQE01000749">
    <property type="protein sequence ID" value="KUG25190.1"/>
    <property type="molecule type" value="Genomic_DNA"/>
</dbReference>
<keyword evidence="1" id="KW-0808">Transferase</keyword>
<proteinExistence type="predicted"/>
<feature type="transmembrane region" description="Helical" evidence="2">
    <location>
        <begin position="84"/>
        <end position="112"/>
    </location>
</feature>
<reference evidence="4" key="1">
    <citation type="journal article" date="2015" name="Proc. Natl. Acad. Sci. U.S.A.">
        <title>Networks of energetic and metabolic interactions define dynamics in microbial communities.</title>
        <authorList>
            <person name="Embree M."/>
            <person name="Liu J.K."/>
            <person name="Al-Bassam M.M."/>
            <person name="Zengler K."/>
        </authorList>
    </citation>
    <scope>NUCLEOTIDE SEQUENCE</scope>
</reference>
<evidence type="ECO:0000256" key="2">
    <source>
        <dbReference type="SAM" id="Phobius"/>
    </source>
</evidence>
<evidence type="ECO:0000313" key="4">
    <source>
        <dbReference type="EMBL" id="KUG25190.1"/>
    </source>
</evidence>
<protein>
    <recommendedName>
        <fullName evidence="3">DUF4346 domain-containing protein</fullName>
    </recommendedName>
</protein>
<name>A0A0W8FWF6_9ZZZZ</name>
<feature type="transmembrane region" description="Helical" evidence="2">
    <location>
        <begin position="51"/>
        <end position="72"/>
    </location>
</feature>
<sequence>MKKITYSITSFFVIVSVHFAYSVWQTVETANKWKQLKEINPFLQYFERQDFFLGLSYALTAAFTAYAIANFLEKRKVGIAGTVGGFTLVGILYFAGCFLTGCCGSPMLAVYLSLFGSSIIGFAKPITAGLTAMSVMFGFVWINRNSKTKVCSSNDVCCEVGEEQTNGKFIMNRENKNIIDSEIVNKIVSEMEEGINLLKCQQCGCMKETLEILKSDFPSEVENWEKKMIPIKYSCLGCAHCYPAVAMNLFNEAFPEKANTQLDCAFEVKQDNWPYVAGEYYAFCGGDYCPVAVSTLGDTELADRLSQNHPNELCIVGKTETENIGVDKVIKNVITNPTIKYLLLVGQEPKGHKSGETFVELSRNGVDDKMRVIGSTAKKPILRNVSIDEVNSFRNQVEIINMIGCSDDNLIISEIKKLASKKKQTDEKTSCGCSNCNDEKITFAPEEKTIKEIELIQAKEPVNIIMDKAGYFVILPIPEKNVINVEHYSYDNTLLRIIEGRNARNIYWTIIENKWVTSLSHAAYLGKELAKAELSLKNGFKYIQDGA</sequence>
<keyword evidence="2" id="KW-0812">Transmembrane</keyword>
<dbReference type="InterPro" id="IPR025595">
    <property type="entry name" value="PterinBD-DUF4346"/>
</dbReference>
<dbReference type="InterPro" id="IPR030688">
    <property type="entry name" value="MeTrfase_MtrA/MtxA"/>
</dbReference>
<dbReference type="AlphaFoldDB" id="A0A0W8FWF6"/>
<dbReference type="GO" id="GO:0016740">
    <property type="term" value="F:transferase activity"/>
    <property type="evidence" value="ECO:0007669"/>
    <property type="project" value="UniProtKB-KW"/>
</dbReference>
<dbReference type="Pfam" id="PF14251">
    <property type="entry name" value="PterinBD-DUF4346"/>
    <property type="match status" value="1"/>
</dbReference>
<organism evidence="4">
    <name type="scientific">hydrocarbon metagenome</name>
    <dbReference type="NCBI Taxonomy" id="938273"/>
    <lineage>
        <taxon>unclassified sequences</taxon>
        <taxon>metagenomes</taxon>
        <taxon>ecological metagenomes</taxon>
    </lineage>
</organism>
<dbReference type="Pfam" id="PF04208">
    <property type="entry name" value="MtrA"/>
    <property type="match status" value="1"/>
</dbReference>
<feature type="transmembrane region" description="Helical" evidence="2">
    <location>
        <begin position="118"/>
        <end position="142"/>
    </location>
</feature>
<keyword evidence="2" id="KW-1133">Transmembrane helix</keyword>
<evidence type="ECO:0000259" key="3">
    <source>
        <dbReference type="Pfam" id="PF14251"/>
    </source>
</evidence>